<reference evidence="1" key="1">
    <citation type="submission" date="2022-10" db="EMBL/GenBank/DDBJ databases">
        <title>Novel sulphate-reducing endosymbionts in the free-living metamonad Anaeramoeba.</title>
        <authorList>
            <person name="Jerlstrom-Hultqvist J."/>
            <person name="Cepicka I."/>
            <person name="Gallot-Lavallee L."/>
            <person name="Salas-Leiva D."/>
            <person name="Curtis B.A."/>
            <person name="Zahonova K."/>
            <person name="Pipaliya S."/>
            <person name="Dacks J."/>
            <person name="Roger A.J."/>
        </authorList>
    </citation>
    <scope>NUCLEOTIDE SEQUENCE</scope>
    <source>
        <strain evidence="1">BMAN</strain>
    </source>
</reference>
<gene>
    <name evidence="1" type="ORF">M0811_14785</name>
</gene>
<proteinExistence type="predicted"/>
<comment type="caution">
    <text evidence="1">The sequence shown here is derived from an EMBL/GenBank/DDBJ whole genome shotgun (WGS) entry which is preliminary data.</text>
</comment>
<keyword evidence="2" id="KW-1185">Reference proteome</keyword>
<dbReference type="AlphaFoldDB" id="A0A9Q0LWH8"/>
<dbReference type="EMBL" id="JAPDFW010000049">
    <property type="protein sequence ID" value="KAJ5078698.1"/>
    <property type="molecule type" value="Genomic_DNA"/>
</dbReference>
<dbReference type="Proteomes" id="UP001149090">
    <property type="component" value="Unassembled WGS sequence"/>
</dbReference>
<organism evidence="1 2">
    <name type="scientific">Anaeramoeba ignava</name>
    <name type="common">Anaerobic marine amoeba</name>
    <dbReference type="NCBI Taxonomy" id="1746090"/>
    <lineage>
        <taxon>Eukaryota</taxon>
        <taxon>Metamonada</taxon>
        <taxon>Anaeramoebidae</taxon>
        <taxon>Anaeramoeba</taxon>
    </lineage>
</organism>
<sequence length="68" mass="8610">MNQKRKKDSKKINYNKENKSKKGYKEYLEILINKDIRIRVRIKIMKRIIRILYRLFDRLFLIERLNRI</sequence>
<protein>
    <submittedName>
        <fullName evidence="1">Uncharacterized protein</fullName>
    </submittedName>
</protein>
<evidence type="ECO:0000313" key="1">
    <source>
        <dbReference type="EMBL" id="KAJ5078698.1"/>
    </source>
</evidence>
<accession>A0A9Q0LWH8</accession>
<name>A0A9Q0LWH8_ANAIG</name>
<evidence type="ECO:0000313" key="2">
    <source>
        <dbReference type="Proteomes" id="UP001149090"/>
    </source>
</evidence>